<feature type="region of interest" description="Disordered" evidence="1">
    <location>
        <begin position="241"/>
        <end position="274"/>
    </location>
</feature>
<proteinExistence type="predicted"/>
<dbReference type="EMBL" id="CAKLBY020000259">
    <property type="protein sequence ID" value="CAK7940653.1"/>
    <property type="molecule type" value="Genomic_DNA"/>
</dbReference>
<reference evidence="2" key="1">
    <citation type="submission" date="2024-01" db="EMBL/GenBank/DDBJ databases">
        <authorList>
            <person name="Webb A."/>
        </authorList>
    </citation>
    <scope>NUCLEOTIDE SEQUENCE</scope>
    <source>
        <strain evidence="2">Pm1</strain>
    </source>
</reference>
<dbReference type="AlphaFoldDB" id="A0AAV1V3T1"/>
<sequence length="568" mass="62605">MVIATGRTLAKTPVQKITVFLSGTHHGNESLEDLYRSHEIGQISKLPGGDLRIKVKSKEACLRLERTKVNIMGGVYTFKAFNVLGGKYFIDISNMDSDTDTHLILQSLFLLGCQTVYDTFREVNLATGITSATWRVYFLTNSCPSALIVNGSVCDQVLFDNKLHPAHGTTPRSSRNACHLGTALTTDSTWKTSLKKAVEAAKKRGGQLHQGAQHDNPLLDDQLVSPWSSVSDALSVSTFRGSHGKITPPGSPKARKTPPLMLTNSANDGFTTATSRKKRARNAIDFFNMLVKQSQLSLNGIATINYFQALQTMEVRFESTDLTEDPTLGVRHQVLPLGVKRPDALQTSTESAFFVEKHHTKIKKSTKASFLPKVAEAMLNDENTALLNLTPDCIEDANSKVGGMCKILTNAANPDYFTKKVVECSLAFNSALALTMVDGGSVIDEVAQLHAINRVLCATNPTKDTTFNTKWKKLMGTAVPSKRGEIFTLCAKWWTFSPAIEELSRASKALGMFELMLMSIAPVIFSNDHWIQYITGQPVEWIPAHHTRLLHPNTLLRLLRSELDAHCM</sequence>
<evidence type="ECO:0000313" key="3">
    <source>
        <dbReference type="Proteomes" id="UP001162060"/>
    </source>
</evidence>
<protein>
    <submittedName>
        <fullName evidence="2">Uncharacterized protein</fullName>
    </submittedName>
</protein>
<organism evidence="2 3">
    <name type="scientific">Peronospora matthiolae</name>
    <dbReference type="NCBI Taxonomy" id="2874970"/>
    <lineage>
        <taxon>Eukaryota</taxon>
        <taxon>Sar</taxon>
        <taxon>Stramenopiles</taxon>
        <taxon>Oomycota</taxon>
        <taxon>Peronosporomycetes</taxon>
        <taxon>Peronosporales</taxon>
        <taxon>Peronosporaceae</taxon>
        <taxon>Peronospora</taxon>
    </lineage>
</organism>
<comment type="caution">
    <text evidence="2">The sequence shown here is derived from an EMBL/GenBank/DDBJ whole genome shotgun (WGS) entry which is preliminary data.</text>
</comment>
<gene>
    <name evidence="2" type="ORF">PM001_LOCUS25803</name>
</gene>
<accession>A0AAV1V3T1</accession>
<evidence type="ECO:0000313" key="2">
    <source>
        <dbReference type="EMBL" id="CAK7940653.1"/>
    </source>
</evidence>
<dbReference type="Proteomes" id="UP001162060">
    <property type="component" value="Unassembled WGS sequence"/>
</dbReference>
<feature type="compositionally biased region" description="Polar residues" evidence="1">
    <location>
        <begin position="262"/>
        <end position="274"/>
    </location>
</feature>
<evidence type="ECO:0000256" key="1">
    <source>
        <dbReference type="SAM" id="MobiDB-lite"/>
    </source>
</evidence>
<name>A0AAV1V3T1_9STRA</name>